<dbReference type="GO" id="GO:0005886">
    <property type="term" value="C:plasma membrane"/>
    <property type="evidence" value="ECO:0007669"/>
    <property type="project" value="InterPro"/>
</dbReference>
<dbReference type="RefSeq" id="WP_154178461.1">
    <property type="nucleotide sequence ID" value="NZ_WJXZ01000014.1"/>
</dbReference>
<dbReference type="AlphaFoldDB" id="A0A7K0ETP2"/>
<proteinExistence type="predicted"/>
<evidence type="ECO:0000313" key="5">
    <source>
        <dbReference type="EMBL" id="MRS65185.1"/>
    </source>
</evidence>
<dbReference type="GO" id="GO:0016989">
    <property type="term" value="F:sigma factor antagonist activity"/>
    <property type="evidence" value="ECO:0007669"/>
    <property type="project" value="TreeGrafter"/>
</dbReference>
<dbReference type="InterPro" id="IPR018764">
    <property type="entry name" value="RskA_C"/>
</dbReference>
<keyword evidence="3" id="KW-1133">Transmembrane helix</keyword>
<organism evidence="5 6">
    <name type="scientific">Larkinella terrae</name>
    <dbReference type="NCBI Taxonomy" id="2025311"/>
    <lineage>
        <taxon>Bacteria</taxon>
        <taxon>Pseudomonadati</taxon>
        <taxon>Bacteroidota</taxon>
        <taxon>Cytophagia</taxon>
        <taxon>Cytophagales</taxon>
        <taxon>Spirosomataceae</taxon>
        <taxon>Larkinella</taxon>
    </lineage>
</organism>
<keyword evidence="1" id="KW-0175">Coiled coil</keyword>
<dbReference type="OrthoDB" id="1420916at2"/>
<gene>
    <name evidence="5" type="ORF">GJJ30_28060</name>
</gene>
<sequence length="296" mass="32923">MNTKEYIESGILEEYVLGTVSPQEKREVECLSSIYPEIRAELDTLSAAMEQYAQTLRREPPADVKVWLLKELDFTNPEPETAQGTPEPPAAAITLPEETTERPILPLYSKEEKDEIDSRPTYRVTWLVAASLGLVVLVFAYFLYSQLQGSQQTLSALRESNQELSDEVRTLRAKQLQDNQTLAILKEPGTRVIRLNATDSTTANLATIYWNASTGQVNLEIDSLSRPPETQQYQLWAIVDGKPVDAGVFDFGDGVRVVQQSKKFLKADAFAITLERRGGSPTPTLSAMVVVGNVKT</sequence>
<evidence type="ECO:0000259" key="4">
    <source>
        <dbReference type="Pfam" id="PF10099"/>
    </source>
</evidence>
<evidence type="ECO:0000256" key="1">
    <source>
        <dbReference type="SAM" id="Coils"/>
    </source>
</evidence>
<name>A0A7K0ETP2_9BACT</name>
<evidence type="ECO:0000256" key="3">
    <source>
        <dbReference type="SAM" id="Phobius"/>
    </source>
</evidence>
<dbReference type="GO" id="GO:0006417">
    <property type="term" value="P:regulation of translation"/>
    <property type="evidence" value="ECO:0007669"/>
    <property type="project" value="TreeGrafter"/>
</dbReference>
<dbReference type="PANTHER" id="PTHR37461:SF1">
    <property type="entry name" value="ANTI-SIGMA-K FACTOR RSKA"/>
    <property type="match status" value="1"/>
</dbReference>
<keyword evidence="3" id="KW-0472">Membrane</keyword>
<reference evidence="5 6" key="1">
    <citation type="journal article" date="2018" name="Antonie Van Leeuwenhoek">
        <title>Larkinella terrae sp. nov., isolated from soil on Jeju Island, South Korea.</title>
        <authorList>
            <person name="Ten L.N."/>
            <person name="Jeon J."/>
            <person name="Park S.J."/>
            <person name="Park S."/>
            <person name="Lee S.Y."/>
            <person name="Kim M.K."/>
            <person name="Jung H.Y."/>
        </authorList>
    </citation>
    <scope>NUCLEOTIDE SEQUENCE [LARGE SCALE GENOMIC DNA]</scope>
    <source>
        <strain evidence="5 6">KCTC 52001</strain>
    </source>
</reference>
<protein>
    <submittedName>
        <fullName evidence="5">Anti-sigma factor</fullName>
    </submittedName>
</protein>
<dbReference type="PANTHER" id="PTHR37461">
    <property type="entry name" value="ANTI-SIGMA-K FACTOR RSKA"/>
    <property type="match status" value="1"/>
</dbReference>
<dbReference type="InterPro" id="IPR051474">
    <property type="entry name" value="Anti-sigma-K/W_factor"/>
</dbReference>
<dbReference type="EMBL" id="WJXZ01000014">
    <property type="protein sequence ID" value="MRS65185.1"/>
    <property type="molecule type" value="Genomic_DNA"/>
</dbReference>
<keyword evidence="3" id="KW-0812">Transmembrane</keyword>
<comment type="caution">
    <text evidence="5">The sequence shown here is derived from an EMBL/GenBank/DDBJ whole genome shotgun (WGS) entry which is preliminary data.</text>
</comment>
<evidence type="ECO:0000313" key="6">
    <source>
        <dbReference type="Proteomes" id="UP000441754"/>
    </source>
</evidence>
<feature type="domain" description="Anti-sigma K factor RskA C-terminal" evidence="4">
    <location>
        <begin position="128"/>
        <end position="284"/>
    </location>
</feature>
<dbReference type="Pfam" id="PF10099">
    <property type="entry name" value="RskA_C"/>
    <property type="match status" value="1"/>
</dbReference>
<dbReference type="Proteomes" id="UP000441754">
    <property type="component" value="Unassembled WGS sequence"/>
</dbReference>
<accession>A0A7K0ETP2</accession>
<feature type="coiled-coil region" evidence="1">
    <location>
        <begin position="147"/>
        <end position="174"/>
    </location>
</feature>
<evidence type="ECO:0000256" key="2">
    <source>
        <dbReference type="SAM" id="MobiDB-lite"/>
    </source>
</evidence>
<keyword evidence="6" id="KW-1185">Reference proteome</keyword>
<feature type="transmembrane region" description="Helical" evidence="3">
    <location>
        <begin position="124"/>
        <end position="144"/>
    </location>
</feature>
<feature type="region of interest" description="Disordered" evidence="2">
    <location>
        <begin position="77"/>
        <end position="97"/>
    </location>
</feature>